<protein>
    <submittedName>
        <fullName evidence="2">Glutaredoxin</fullName>
    </submittedName>
</protein>
<dbReference type="EMBL" id="KU963248">
    <property type="protein sequence ID" value="AMS02673.1"/>
    <property type="molecule type" value="Genomic_DNA"/>
</dbReference>
<organism evidence="2 3">
    <name type="scientific">Gordonia phage Yvonnetastic</name>
    <dbReference type="NCBI Taxonomy" id="1821566"/>
    <lineage>
        <taxon>Viruses</taxon>
        <taxon>Duplodnaviria</taxon>
        <taxon>Heunggongvirae</taxon>
        <taxon>Uroviricota</taxon>
        <taxon>Caudoviricetes</taxon>
        <taxon>Yvonnevirus</taxon>
        <taxon>Yvonnevirus yvonnetastic</taxon>
        <taxon>Gordonia virus Yvonnetastic</taxon>
    </lineage>
</organism>
<accession>A0A142K990</accession>
<dbReference type="GeneID" id="29125091"/>
<dbReference type="Gene3D" id="3.40.30.10">
    <property type="entry name" value="Glutaredoxin"/>
    <property type="match status" value="1"/>
</dbReference>
<dbReference type="SUPFAM" id="SSF52833">
    <property type="entry name" value="Thioredoxin-like"/>
    <property type="match status" value="1"/>
</dbReference>
<evidence type="ECO:0000259" key="1">
    <source>
        <dbReference type="Pfam" id="PF00462"/>
    </source>
</evidence>
<proteinExistence type="predicted"/>
<dbReference type="Proteomes" id="UP000201371">
    <property type="component" value="Segment"/>
</dbReference>
<evidence type="ECO:0000313" key="2">
    <source>
        <dbReference type="EMBL" id="AMS02673.1"/>
    </source>
</evidence>
<dbReference type="InterPro" id="IPR002109">
    <property type="entry name" value="Glutaredoxin"/>
</dbReference>
<sequence>MPDQDKLVILYTQPECQGCRMTKKYFTEHGVAHEVYDVSEPENQKGYNKVKKLGYSSAPVVIIKKNGRRVDHWTGYSITKIQAHFPKSEYPRLPKEQRA</sequence>
<dbReference type="RefSeq" id="YP_009301183.1">
    <property type="nucleotide sequence ID" value="NC_031230.1"/>
</dbReference>
<dbReference type="CDD" id="cd02976">
    <property type="entry name" value="NrdH"/>
    <property type="match status" value="1"/>
</dbReference>
<dbReference type="OrthoDB" id="18944at10239"/>
<name>A0A142K990_9CAUD</name>
<evidence type="ECO:0000313" key="3">
    <source>
        <dbReference type="Proteomes" id="UP000201371"/>
    </source>
</evidence>
<keyword evidence="3" id="KW-1185">Reference proteome</keyword>
<feature type="domain" description="Glutaredoxin" evidence="1">
    <location>
        <begin position="8"/>
        <end position="65"/>
    </location>
</feature>
<gene>
    <name evidence="2" type="primary">129</name>
    <name evidence="2" type="ORF">SEA_YVONNETASTIC_129</name>
</gene>
<dbReference type="InterPro" id="IPR036249">
    <property type="entry name" value="Thioredoxin-like_sf"/>
</dbReference>
<dbReference type="Pfam" id="PF00462">
    <property type="entry name" value="Glutaredoxin"/>
    <property type="match status" value="1"/>
</dbReference>
<dbReference type="PROSITE" id="PS51354">
    <property type="entry name" value="GLUTAREDOXIN_2"/>
    <property type="match status" value="1"/>
</dbReference>
<reference evidence="3" key="1">
    <citation type="submission" date="2016-03" db="EMBL/GenBank/DDBJ databases">
        <authorList>
            <person name="Ploux O."/>
        </authorList>
    </citation>
    <scope>NUCLEOTIDE SEQUENCE [LARGE SCALE GENOMIC DNA]</scope>
</reference>
<dbReference type="KEGG" id="vg:29125091"/>